<dbReference type="InterPro" id="IPR011990">
    <property type="entry name" value="TPR-like_helical_dom_sf"/>
</dbReference>
<reference evidence="1" key="1">
    <citation type="submission" date="2020-10" db="EMBL/GenBank/DDBJ databases">
        <authorList>
            <person name="Gilroy R."/>
        </authorList>
    </citation>
    <scope>NUCLEOTIDE SEQUENCE</scope>
    <source>
        <strain evidence="1">B2-16538</strain>
    </source>
</reference>
<dbReference type="InterPro" id="IPR024302">
    <property type="entry name" value="SusD-like"/>
</dbReference>
<gene>
    <name evidence="1" type="ORF">IAB78_08430</name>
</gene>
<proteinExistence type="predicted"/>
<reference evidence="1" key="2">
    <citation type="journal article" date="2021" name="PeerJ">
        <title>Extensive microbial diversity within the chicken gut microbiome revealed by metagenomics and culture.</title>
        <authorList>
            <person name="Gilroy R."/>
            <person name="Ravi A."/>
            <person name="Getino M."/>
            <person name="Pursley I."/>
            <person name="Horton D.L."/>
            <person name="Alikhan N.F."/>
            <person name="Baker D."/>
            <person name="Gharbi K."/>
            <person name="Hall N."/>
            <person name="Watson M."/>
            <person name="Adriaenssens E.M."/>
            <person name="Foster-Nyarko E."/>
            <person name="Jarju S."/>
            <person name="Secka A."/>
            <person name="Antonio M."/>
            <person name="Oren A."/>
            <person name="Chaudhuri R.R."/>
            <person name="La Ragione R."/>
            <person name="Hildebrand F."/>
            <person name="Pallen M.J."/>
        </authorList>
    </citation>
    <scope>NUCLEOTIDE SEQUENCE</scope>
    <source>
        <strain evidence="1">B2-16538</strain>
    </source>
</reference>
<dbReference type="EMBL" id="JADILX010000127">
    <property type="protein sequence ID" value="MBO8486432.1"/>
    <property type="molecule type" value="Genomic_DNA"/>
</dbReference>
<comment type="caution">
    <text evidence="1">The sequence shown here is derived from an EMBL/GenBank/DDBJ whole genome shotgun (WGS) entry which is preliminary data.</text>
</comment>
<dbReference type="Gene3D" id="1.25.40.390">
    <property type="match status" value="1"/>
</dbReference>
<name>A0A9D9J6V4_9BACT</name>
<dbReference type="Pfam" id="PF12741">
    <property type="entry name" value="SusD-like"/>
    <property type="match status" value="1"/>
</dbReference>
<organism evidence="1 2">
    <name type="scientific">Candidatus Cryptobacteroides excrementavium</name>
    <dbReference type="NCBI Taxonomy" id="2840759"/>
    <lineage>
        <taxon>Bacteria</taxon>
        <taxon>Pseudomonadati</taxon>
        <taxon>Bacteroidota</taxon>
        <taxon>Bacteroidia</taxon>
        <taxon>Bacteroidales</taxon>
        <taxon>Candidatus Cryptobacteroides</taxon>
    </lineage>
</organism>
<evidence type="ECO:0000313" key="1">
    <source>
        <dbReference type="EMBL" id="MBO8486432.1"/>
    </source>
</evidence>
<dbReference type="SUPFAM" id="SSF48452">
    <property type="entry name" value="TPR-like"/>
    <property type="match status" value="1"/>
</dbReference>
<keyword evidence="1" id="KW-0449">Lipoprotein</keyword>
<evidence type="ECO:0000313" key="2">
    <source>
        <dbReference type="Proteomes" id="UP000823750"/>
    </source>
</evidence>
<dbReference type="AlphaFoldDB" id="A0A9D9J6V4"/>
<sequence>MKYIDIHNLALIHAGTRRRIEEFRKLFSEHFSARKKFTGILLLLSIAALLPSCTSRFEMYNTNPNQVTKDQMEAYNYVVGAKIVSLQGLVVPIQEHQYQYQESLLGCPFSGYIASYQKWAERWETYNPSNAWRATPFKDVITNLYAPYRGVLSDAPDDPVAVAFANLFRVAVMHRLTDNYGPIPYSNVLETEEAVVKYDTQKDVYTQMFAELDGVIEALEANRDIPVAQWSSYDKVYYGDISKWIKYANSLRLRMATRLRYVDETVYKEQAAKAIAGGLILTNEDNAYYHTTDNRVAIINSWGDHRVAADILCYMNGYKDPRREKMFEKNLVPLVVSDSSPVGPEENRKYVGARVGFNSSAASDFQYNYSNWLVTSSDPILWMNAAEVNFLLAEYELMANGDAAAARNYYETGIKLSFEERGATGADDYIKDSESMPETYTDPLGEYTYAKVMSECKISWDVDTDTESRLEKIITQKWIAIFPLGNESWAEYRRTGYPKLMPAPHNLGSYNIDLDHHARRLVYPVEEYEQNNANVNAAITMIGEENSLNGGSGDSMASRVWWDVKPYSEIK</sequence>
<dbReference type="Proteomes" id="UP000823750">
    <property type="component" value="Unassembled WGS sequence"/>
</dbReference>
<accession>A0A9D9J6V4</accession>
<protein>
    <submittedName>
        <fullName evidence="1">SusD/RagB family nutrient-binding outer membrane lipoprotein</fullName>
    </submittedName>
</protein>